<name>A0A968GCU3_9SPIO</name>
<evidence type="ECO:0000256" key="4">
    <source>
        <dbReference type="ARBA" id="ARBA00022490"/>
    </source>
</evidence>
<dbReference type="SMART" id="SM00962">
    <property type="entry name" value="SRP54"/>
    <property type="match status" value="1"/>
</dbReference>
<dbReference type="GO" id="GO:0003924">
    <property type="term" value="F:GTPase activity"/>
    <property type="evidence" value="ECO:0007669"/>
    <property type="project" value="TreeGrafter"/>
</dbReference>
<evidence type="ECO:0000259" key="11">
    <source>
        <dbReference type="PROSITE" id="PS00300"/>
    </source>
</evidence>
<dbReference type="InterPro" id="IPR042101">
    <property type="entry name" value="SRP54_N_sf"/>
</dbReference>
<comment type="similarity">
    <text evidence="2">Belongs to the GTP-binding SRP family.</text>
</comment>
<keyword evidence="7" id="KW-0342">GTP-binding</keyword>
<dbReference type="InterPro" id="IPR004390">
    <property type="entry name" value="SR_rcpt_FtsY"/>
</dbReference>
<dbReference type="GO" id="GO:0005886">
    <property type="term" value="C:plasma membrane"/>
    <property type="evidence" value="ECO:0007669"/>
    <property type="project" value="UniProtKB-SubCell"/>
</dbReference>
<dbReference type="GO" id="GO:0005525">
    <property type="term" value="F:GTP binding"/>
    <property type="evidence" value="ECO:0007669"/>
    <property type="project" value="UniProtKB-KW"/>
</dbReference>
<keyword evidence="5" id="KW-0547">Nucleotide-binding</keyword>
<evidence type="ECO:0000313" key="12">
    <source>
        <dbReference type="EMBL" id="NIZ46707.1"/>
    </source>
</evidence>
<evidence type="ECO:0000256" key="3">
    <source>
        <dbReference type="ARBA" id="ARBA00022475"/>
    </source>
</evidence>
<accession>A0A968GCU3</accession>
<dbReference type="NCBIfam" id="TIGR00064">
    <property type="entry name" value="ftsY"/>
    <property type="match status" value="1"/>
</dbReference>
<dbReference type="Pfam" id="PF02881">
    <property type="entry name" value="SRP54_N"/>
    <property type="match status" value="1"/>
</dbReference>
<dbReference type="GO" id="GO:0006614">
    <property type="term" value="P:SRP-dependent cotranslational protein targeting to membrane"/>
    <property type="evidence" value="ECO:0007669"/>
    <property type="project" value="InterPro"/>
</dbReference>
<dbReference type="SUPFAM" id="SSF47364">
    <property type="entry name" value="Domain of the SRP/SRP receptor G-proteins"/>
    <property type="match status" value="1"/>
</dbReference>
<protein>
    <submittedName>
        <fullName evidence="12">Signal recognition particle-docking protein FtsY</fullName>
    </submittedName>
</protein>
<reference evidence="12" key="1">
    <citation type="submission" date="2020-03" db="EMBL/GenBank/DDBJ databases">
        <title>Spirochaetal bacteria isolated from arthropods constitute a novel genus Entomospira genus novum within the order Spirochaetales.</title>
        <authorList>
            <person name="Grana-Miraglia L."/>
            <person name="Sikutova S."/>
            <person name="Fingerle V."/>
            <person name="Sing A."/>
            <person name="Castillo-Ramirez S."/>
            <person name="Margos G."/>
            <person name="Rudolf I."/>
        </authorList>
    </citation>
    <scope>NUCLEOTIDE SEQUENCE</scope>
    <source>
        <strain evidence="12">BR208</strain>
    </source>
</reference>
<keyword evidence="6" id="KW-0378">Hydrolase</keyword>
<dbReference type="InterPro" id="IPR003593">
    <property type="entry name" value="AAA+_ATPase"/>
</dbReference>
<dbReference type="Gene3D" id="3.40.50.300">
    <property type="entry name" value="P-loop containing nucleotide triphosphate hydrolases"/>
    <property type="match status" value="1"/>
</dbReference>
<dbReference type="PANTHER" id="PTHR43134">
    <property type="entry name" value="SIGNAL RECOGNITION PARTICLE RECEPTOR SUBUNIT ALPHA"/>
    <property type="match status" value="1"/>
</dbReference>
<evidence type="ECO:0000256" key="10">
    <source>
        <dbReference type="ARBA" id="ARBA00048027"/>
    </source>
</evidence>
<keyword evidence="13" id="KW-1185">Reference proteome</keyword>
<evidence type="ECO:0000256" key="2">
    <source>
        <dbReference type="ARBA" id="ARBA00008531"/>
    </source>
</evidence>
<dbReference type="PANTHER" id="PTHR43134:SF1">
    <property type="entry name" value="SIGNAL RECOGNITION PARTICLE RECEPTOR SUBUNIT ALPHA"/>
    <property type="match status" value="1"/>
</dbReference>
<dbReference type="InterPro" id="IPR013822">
    <property type="entry name" value="Signal_recog_particl_SRP54_hlx"/>
</dbReference>
<dbReference type="Proteomes" id="UP000752013">
    <property type="component" value="Unassembled WGS sequence"/>
</dbReference>
<dbReference type="SMART" id="SM00382">
    <property type="entry name" value="AAA"/>
    <property type="match status" value="1"/>
</dbReference>
<dbReference type="GO" id="GO:0005047">
    <property type="term" value="F:signal recognition particle binding"/>
    <property type="evidence" value="ECO:0007669"/>
    <property type="project" value="TreeGrafter"/>
</dbReference>
<keyword evidence="4" id="KW-0963">Cytoplasm</keyword>
<dbReference type="GO" id="GO:0005737">
    <property type="term" value="C:cytoplasm"/>
    <property type="evidence" value="ECO:0007669"/>
    <property type="project" value="UniProtKB-ARBA"/>
</dbReference>
<evidence type="ECO:0000256" key="5">
    <source>
        <dbReference type="ARBA" id="ARBA00022741"/>
    </source>
</evidence>
<sequence length="286" mass="31485">MAGFGSKIRDFFKKSSLSSSFYEDLEDRLIEADLGPKLAVELSELLSKAKAKDIETFKNVLSDKISPLIIGDQLTLSREKPNVLMFLGVNGVGKTTSIAKVAHYFHQQGHRNIVAAAGDTFRAAASEQLSIHGERLGFRVIKSHTGADSAAVVHDALTSAIAHKDDLLLIDTAGRMHNRSELLHELRKMDKIIRQRVSDSDYKRILVIDVNTGQNCLRQAEVFHEAVQLSGIIATKYDGTAKGGVLVALARELRIPIYFLGTGEAPSDLHVFDAKQFTQELVTLDF</sequence>
<organism evidence="12 13">
    <name type="scientific">Entomospira nematocerorum</name>
    <dbReference type="NCBI Taxonomy" id="2719987"/>
    <lineage>
        <taxon>Bacteria</taxon>
        <taxon>Pseudomonadati</taxon>
        <taxon>Spirochaetota</taxon>
        <taxon>Spirochaetia</taxon>
        <taxon>Spirochaetales</taxon>
        <taxon>Spirochaetaceae</taxon>
        <taxon>Entomospira</taxon>
    </lineage>
</organism>
<comment type="subcellular location">
    <subcellularLocation>
        <location evidence="1">Cell membrane</location>
        <topology evidence="1">Peripheral membrane protein</topology>
        <orientation evidence="1">Cytoplasmic side</orientation>
    </subcellularLocation>
</comment>
<dbReference type="Gene3D" id="1.20.120.140">
    <property type="entry name" value="Signal recognition particle SRP54, nucleotide-binding domain"/>
    <property type="match status" value="1"/>
</dbReference>
<evidence type="ECO:0000256" key="7">
    <source>
        <dbReference type="ARBA" id="ARBA00023134"/>
    </source>
</evidence>
<dbReference type="InterPro" id="IPR027417">
    <property type="entry name" value="P-loop_NTPase"/>
</dbReference>
<comment type="catalytic activity">
    <reaction evidence="10">
        <text>GTP + H2O = GDP + phosphate + H(+)</text>
        <dbReference type="Rhea" id="RHEA:19669"/>
        <dbReference type="ChEBI" id="CHEBI:15377"/>
        <dbReference type="ChEBI" id="CHEBI:15378"/>
        <dbReference type="ChEBI" id="CHEBI:37565"/>
        <dbReference type="ChEBI" id="CHEBI:43474"/>
        <dbReference type="ChEBI" id="CHEBI:58189"/>
        <dbReference type="EC" id="3.6.5.4"/>
    </reaction>
</comment>
<evidence type="ECO:0000256" key="9">
    <source>
        <dbReference type="ARBA" id="ARBA00023170"/>
    </source>
</evidence>
<gene>
    <name evidence="12" type="primary">ftsY</name>
    <name evidence="12" type="ORF">HCT46_02035</name>
</gene>
<keyword evidence="3" id="KW-1003">Cell membrane</keyword>
<comment type="caution">
    <text evidence="12">The sequence shown here is derived from an EMBL/GenBank/DDBJ whole genome shotgun (WGS) entry which is preliminary data.</text>
</comment>
<dbReference type="RefSeq" id="WP_167703160.1">
    <property type="nucleotide sequence ID" value="NZ_CP118168.1"/>
</dbReference>
<dbReference type="SUPFAM" id="SSF52540">
    <property type="entry name" value="P-loop containing nucleoside triphosphate hydrolases"/>
    <property type="match status" value="1"/>
</dbReference>
<evidence type="ECO:0000256" key="6">
    <source>
        <dbReference type="ARBA" id="ARBA00022801"/>
    </source>
</evidence>
<dbReference type="InterPro" id="IPR036225">
    <property type="entry name" value="SRP/SRP_N"/>
</dbReference>
<evidence type="ECO:0000256" key="8">
    <source>
        <dbReference type="ARBA" id="ARBA00023136"/>
    </source>
</evidence>
<dbReference type="AlphaFoldDB" id="A0A968GCU3"/>
<keyword evidence="8" id="KW-0472">Membrane</keyword>
<keyword evidence="9" id="KW-0675">Receptor</keyword>
<dbReference type="EMBL" id="JAATLK010000001">
    <property type="protein sequence ID" value="NIZ46707.1"/>
    <property type="molecule type" value="Genomic_DNA"/>
</dbReference>
<feature type="domain" description="SRP54-type proteins GTP-binding" evidence="11">
    <location>
        <begin position="256"/>
        <end position="269"/>
    </location>
</feature>
<dbReference type="InterPro" id="IPR000897">
    <property type="entry name" value="SRP54_GTPase_dom"/>
</dbReference>
<dbReference type="PROSITE" id="PS00300">
    <property type="entry name" value="SRP54"/>
    <property type="match status" value="1"/>
</dbReference>
<dbReference type="Pfam" id="PF00448">
    <property type="entry name" value="SRP54"/>
    <property type="match status" value="1"/>
</dbReference>
<evidence type="ECO:0000256" key="1">
    <source>
        <dbReference type="ARBA" id="ARBA00004413"/>
    </source>
</evidence>
<evidence type="ECO:0000313" key="13">
    <source>
        <dbReference type="Proteomes" id="UP000752013"/>
    </source>
</evidence>
<proteinExistence type="inferred from homology"/>
<dbReference type="FunFam" id="3.40.50.300:FF:000053">
    <property type="entry name" value="Signal recognition particle receptor FtsY"/>
    <property type="match status" value="1"/>
</dbReference>